<evidence type="ECO:0000313" key="1">
    <source>
        <dbReference type="EMBL" id="KON63121.1"/>
    </source>
</evidence>
<proteinExistence type="predicted"/>
<accession>A0A0M0EDV1</accession>
<dbReference type="STRING" id="33995.KOEU_33630"/>
<keyword evidence="2" id="KW-1185">Reference proteome</keyword>
<organism evidence="1 2">
    <name type="scientific">Komagataeibacter europaeus</name>
    <name type="common">Gluconacetobacter europaeus</name>
    <dbReference type="NCBI Taxonomy" id="33995"/>
    <lineage>
        <taxon>Bacteria</taxon>
        <taxon>Pseudomonadati</taxon>
        <taxon>Pseudomonadota</taxon>
        <taxon>Alphaproteobacteria</taxon>
        <taxon>Acetobacterales</taxon>
        <taxon>Acetobacteraceae</taxon>
        <taxon>Komagataeibacter</taxon>
    </lineage>
</organism>
<sequence length="297" mass="32461">MDGEEIRRVIHAPDQGEFMAEGFPDLGRNAFGIGRCRPFPGQGFERLLRRLAGDGDLVWILVGQVIKAEAATGHDLHGPGHRFGIAAEQPGHFRGRLEVTVRMALAGKAGFVDGGVVADAGHHILQDAPVMGVEQHVIGHDRWHPRLPGEVRQFIQPHLVIRPAPQGQRHIGPVGKGVLQLAQMQGAGVIRRVREQDYKEALSPCHQILPEQTAFPLPDPRLAKAQQPAQATIGGPIRRIDQNGREIGKVETAAHDQADARLFRGHMGLHHACQGIAVADAQRFNAKGLRLLEQFSR</sequence>
<protein>
    <submittedName>
        <fullName evidence="1">Uncharacterized protein</fullName>
    </submittedName>
</protein>
<gene>
    <name evidence="1" type="ORF">KOEU_33630</name>
</gene>
<dbReference type="AlphaFoldDB" id="A0A0M0EDV1"/>
<comment type="caution">
    <text evidence="1">The sequence shown here is derived from an EMBL/GenBank/DDBJ whole genome shotgun (WGS) entry which is preliminary data.</text>
</comment>
<dbReference type="Proteomes" id="UP000037566">
    <property type="component" value="Unassembled WGS sequence"/>
</dbReference>
<name>A0A0M0EDV1_KOMEU</name>
<reference evidence="1" key="1">
    <citation type="submission" date="2015-08" db="EMBL/GenBank/DDBJ databases">
        <title>Draft genome sequence of Komagataeibacter europaeus CECT 8546 a cellulose producer strain from vinegar produced by the traditional method.</title>
        <authorList>
            <person name="Poehlein A."/>
            <person name="Valera M.J."/>
            <person name="Haack F.S."/>
            <person name="Mas A."/>
            <person name="Daniel R."/>
            <person name="Streit W.R."/>
            <person name="Mateo E."/>
        </authorList>
    </citation>
    <scope>NUCLEOTIDE SEQUENCE [LARGE SCALE GENOMIC DNA]</scope>
    <source>
        <strain evidence="1">CECT 8546</strain>
    </source>
</reference>
<evidence type="ECO:0000313" key="2">
    <source>
        <dbReference type="Proteomes" id="UP000037566"/>
    </source>
</evidence>
<dbReference type="EMBL" id="LHUQ01000042">
    <property type="protein sequence ID" value="KON63121.1"/>
    <property type="molecule type" value="Genomic_DNA"/>
</dbReference>